<reference evidence="2" key="1">
    <citation type="submission" date="2017-10" db="EMBL/GenBank/DDBJ databases">
        <title>Staphylococcus edaphicus sp. nov., isolated in Antarctica, harbouring mecC gene and genomic islands essential in adaptation to extreme environment.</title>
        <authorList>
            <person name="Pantucek R."/>
            <person name="Sedlacek I."/>
            <person name="Indrakova A."/>
            <person name="Vrbovska V."/>
            <person name="Maslanova I."/>
            <person name="Kovarovic V."/>
            <person name="Svec P."/>
            <person name="Kralova S."/>
            <person name="Kristofova L."/>
            <person name="Keklakova J."/>
            <person name="Petras P."/>
            <person name="Doskar J."/>
        </authorList>
    </citation>
    <scope>NUCLEOTIDE SEQUENCE [LARGE SCALE GENOMIC DNA]</scope>
    <source>
        <strain evidence="2">CCM 5085</strain>
    </source>
</reference>
<dbReference type="Proteomes" id="UP000223828">
    <property type="component" value="Unassembled WGS sequence"/>
</dbReference>
<dbReference type="EMBL" id="MRZN01000014">
    <property type="protein sequence ID" value="PHK49310.1"/>
    <property type="molecule type" value="Genomic_DNA"/>
</dbReference>
<name>A0A2C6WJN3_9STAP</name>
<dbReference type="AlphaFoldDB" id="A0A2C6WJN3"/>
<organism evidence="1 2">
    <name type="scientific">Staphylococcus edaphicus</name>
    <dbReference type="NCBI Taxonomy" id="1955013"/>
    <lineage>
        <taxon>Bacteria</taxon>
        <taxon>Bacillati</taxon>
        <taxon>Bacillota</taxon>
        <taxon>Bacilli</taxon>
        <taxon>Bacillales</taxon>
        <taxon>Staphylococcaceae</taxon>
        <taxon>Staphylococcus</taxon>
    </lineage>
</organism>
<gene>
    <name evidence="1" type="ORF">BTJ66_09065</name>
</gene>
<evidence type="ECO:0000313" key="2">
    <source>
        <dbReference type="Proteomes" id="UP000223828"/>
    </source>
</evidence>
<comment type="caution">
    <text evidence="1">The sequence shown here is derived from an EMBL/GenBank/DDBJ whole genome shotgun (WGS) entry which is preliminary data.</text>
</comment>
<evidence type="ECO:0000313" key="1">
    <source>
        <dbReference type="EMBL" id="PHK49310.1"/>
    </source>
</evidence>
<accession>A0A2C6WJN3</accession>
<proteinExistence type="predicted"/>
<protein>
    <submittedName>
        <fullName evidence="1">Uncharacterized protein</fullName>
    </submittedName>
</protein>
<dbReference type="OrthoDB" id="2404178at2"/>
<sequence length="156" mass="18522">MNMIHKRPTQTFTLNKQRLNHIDINQLKANNKPICHIYKTHGKYHYLEIDFITCDWCLSSKGQAYLQSKLNMELLTTWLKGYNLKLNYTSVGHMTIYLRADIKTIEFLINELNVMSRSNAYWYQYRIGNSMQYIEREVGYVSPIKHVKNNVNKVKA</sequence>